<dbReference type="CDD" id="cd04301">
    <property type="entry name" value="NAT_SF"/>
    <property type="match status" value="1"/>
</dbReference>
<proteinExistence type="predicted"/>
<dbReference type="EMBL" id="BAABHM010000007">
    <property type="protein sequence ID" value="GAA4695617.1"/>
    <property type="molecule type" value="Genomic_DNA"/>
</dbReference>
<dbReference type="Pfam" id="PF00583">
    <property type="entry name" value="Acetyltransf_1"/>
    <property type="match status" value="1"/>
</dbReference>
<keyword evidence="1" id="KW-0808">Transferase</keyword>
<dbReference type="SUPFAM" id="SSF55729">
    <property type="entry name" value="Acyl-CoA N-acyltransferases (Nat)"/>
    <property type="match status" value="1"/>
</dbReference>
<name>A0ABP8WUL6_9MICO</name>
<comment type="caution">
    <text evidence="4">The sequence shown here is derived from an EMBL/GenBank/DDBJ whole genome shotgun (WGS) entry which is preliminary data.</text>
</comment>
<organism evidence="4 5">
    <name type="scientific">Promicromonospora umidemergens</name>
    <dbReference type="NCBI Taxonomy" id="629679"/>
    <lineage>
        <taxon>Bacteria</taxon>
        <taxon>Bacillati</taxon>
        <taxon>Actinomycetota</taxon>
        <taxon>Actinomycetes</taxon>
        <taxon>Micrococcales</taxon>
        <taxon>Promicromonosporaceae</taxon>
        <taxon>Promicromonospora</taxon>
    </lineage>
</organism>
<keyword evidence="2" id="KW-0012">Acyltransferase</keyword>
<dbReference type="Proteomes" id="UP001500843">
    <property type="component" value="Unassembled WGS sequence"/>
</dbReference>
<dbReference type="InterPro" id="IPR016181">
    <property type="entry name" value="Acyl_CoA_acyltransferase"/>
</dbReference>
<feature type="domain" description="N-acetyltransferase" evidence="3">
    <location>
        <begin position="3"/>
        <end position="167"/>
    </location>
</feature>
<dbReference type="InterPro" id="IPR000182">
    <property type="entry name" value="GNAT_dom"/>
</dbReference>
<protein>
    <submittedName>
        <fullName evidence="4">GNAT family N-acetyltransferase</fullName>
    </submittedName>
</protein>
<dbReference type="PROSITE" id="PS51186">
    <property type="entry name" value="GNAT"/>
    <property type="match status" value="1"/>
</dbReference>
<reference evidence="5" key="1">
    <citation type="journal article" date="2019" name="Int. J. Syst. Evol. Microbiol.">
        <title>The Global Catalogue of Microorganisms (GCM) 10K type strain sequencing project: providing services to taxonomists for standard genome sequencing and annotation.</title>
        <authorList>
            <consortium name="The Broad Institute Genomics Platform"/>
            <consortium name="The Broad Institute Genome Sequencing Center for Infectious Disease"/>
            <person name="Wu L."/>
            <person name="Ma J."/>
        </authorList>
    </citation>
    <scope>NUCLEOTIDE SEQUENCE [LARGE SCALE GENOMIC DNA]</scope>
    <source>
        <strain evidence="5">JCM 17975</strain>
    </source>
</reference>
<evidence type="ECO:0000256" key="1">
    <source>
        <dbReference type="ARBA" id="ARBA00022679"/>
    </source>
</evidence>
<evidence type="ECO:0000313" key="5">
    <source>
        <dbReference type="Proteomes" id="UP001500843"/>
    </source>
</evidence>
<dbReference type="Gene3D" id="3.40.630.30">
    <property type="match status" value="1"/>
</dbReference>
<dbReference type="InterPro" id="IPR050832">
    <property type="entry name" value="Bact_Acetyltransf"/>
</dbReference>
<evidence type="ECO:0000313" key="4">
    <source>
        <dbReference type="EMBL" id="GAA4695617.1"/>
    </source>
</evidence>
<keyword evidence="5" id="KW-1185">Reference proteome</keyword>
<accession>A0ABP8WUL6</accession>
<gene>
    <name evidence="4" type="ORF">GCM10023198_14430</name>
</gene>
<dbReference type="PANTHER" id="PTHR43877:SF2">
    <property type="entry name" value="AMINOALKYLPHOSPHONATE N-ACETYLTRANSFERASE-RELATED"/>
    <property type="match status" value="1"/>
</dbReference>
<dbReference type="PANTHER" id="PTHR43877">
    <property type="entry name" value="AMINOALKYLPHOSPHONATE N-ACETYLTRANSFERASE-RELATED-RELATED"/>
    <property type="match status" value="1"/>
</dbReference>
<sequence length="167" mass="18428">MPVTIRPRREQDLPNLASALVRVHAVDGYPVEGVADPEAWLRHPNEIQSWTAAQDDEPIGQITLTQAQPDDDAALAWREYTGRDVDRLAIPARLFVDPDHRGSGAGRLLMETARDFARSHGLAVALDVMLKDHAAIKLYERLGAERISDINHQYGDGLTEAGAVYVV</sequence>
<evidence type="ECO:0000256" key="2">
    <source>
        <dbReference type="ARBA" id="ARBA00023315"/>
    </source>
</evidence>
<dbReference type="RefSeq" id="WP_253870852.1">
    <property type="nucleotide sequence ID" value="NZ_BAABHM010000007.1"/>
</dbReference>
<evidence type="ECO:0000259" key="3">
    <source>
        <dbReference type="PROSITE" id="PS51186"/>
    </source>
</evidence>